<name>A0AA88AI11_FICCA</name>
<organism evidence="1 2">
    <name type="scientific">Ficus carica</name>
    <name type="common">Common fig</name>
    <dbReference type="NCBI Taxonomy" id="3494"/>
    <lineage>
        <taxon>Eukaryota</taxon>
        <taxon>Viridiplantae</taxon>
        <taxon>Streptophyta</taxon>
        <taxon>Embryophyta</taxon>
        <taxon>Tracheophyta</taxon>
        <taxon>Spermatophyta</taxon>
        <taxon>Magnoliopsida</taxon>
        <taxon>eudicotyledons</taxon>
        <taxon>Gunneridae</taxon>
        <taxon>Pentapetalae</taxon>
        <taxon>rosids</taxon>
        <taxon>fabids</taxon>
        <taxon>Rosales</taxon>
        <taxon>Moraceae</taxon>
        <taxon>Ficeae</taxon>
        <taxon>Ficus</taxon>
    </lineage>
</organism>
<evidence type="ECO:0000313" key="2">
    <source>
        <dbReference type="Proteomes" id="UP001187192"/>
    </source>
</evidence>
<dbReference type="Gramene" id="FCD_00012685-RA">
    <property type="protein sequence ID" value="FCD_00012685-RA:cds"/>
    <property type="gene ID" value="FCD_00012685"/>
</dbReference>
<sequence>MFILKWLSDLPPFLLKVLARKSSMCYFLLVAGIGRQWNHSIGEILSGKPTRGIRPRDATAENSRRGYLFSSYTCVTYFGNGEFDQRLNMDRQSIIQQISSHFVPSSP</sequence>
<evidence type="ECO:0000313" key="1">
    <source>
        <dbReference type="EMBL" id="GMN46408.1"/>
    </source>
</evidence>
<dbReference type="AlphaFoldDB" id="A0AA88AI11"/>
<dbReference type="EMBL" id="BTGU01000023">
    <property type="protein sequence ID" value="GMN46408.1"/>
    <property type="molecule type" value="Genomic_DNA"/>
</dbReference>
<protein>
    <submittedName>
        <fullName evidence="1">Uncharacterized protein</fullName>
    </submittedName>
</protein>
<reference evidence="1" key="1">
    <citation type="submission" date="2023-07" db="EMBL/GenBank/DDBJ databases">
        <title>draft genome sequence of fig (Ficus carica).</title>
        <authorList>
            <person name="Takahashi T."/>
            <person name="Nishimura K."/>
        </authorList>
    </citation>
    <scope>NUCLEOTIDE SEQUENCE</scope>
</reference>
<gene>
    <name evidence="1" type="ORF">TIFTF001_015605</name>
</gene>
<proteinExistence type="predicted"/>
<comment type="caution">
    <text evidence="1">The sequence shown here is derived from an EMBL/GenBank/DDBJ whole genome shotgun (WGS) entry which is preliminary data.</text>
</comment>
<keyword evidence="2" id="KW-1185">Reference proteome</keyword>
<dbReference type="Proteomes" id="UP001187192">
    <property type="component" value="Unassembled WGS sequence"/>
</dbReference>
<accession>A0AA88AI11</accession>